<feature type="compositionally biased region" description="Basic and acidic residues" evidence="1">
    <location>
        <begin position="53"/>
        <end position="62"/>
    </location>
</feature>
<organism evidence="2 3">
    <name type="scientific">Streptomyces albiflavescens</name>
    <dbReference type="NCBI Taxonomy" id="1623582"/>
    <lineage>
        <taxon>Bacteria</taxon>
        <taxon>Bacillati</taxon>
        <taxon>Actinomycetota</taxon>
        <taxon>Actinomycetes</taxon>
        <taxon>Kitasatosporales</taxon>
        <taxon>Streptomycetaceae</taxon>
        <taxon>Streptomyces</taxon>
    </lineage>
</organism>
<feature type="compositionally biased region" description="Polar residues" evidence="1">
    <location>
        <begin position="1"/>
        <end position="13"/>
    </location>
</feature>
<feature type="region of interest" description="Disordered" evidence="1">
    <location>
        <begin position="36"/>
        <end position="78"/>
    </location>
</feature>
<dbReference type="AlphaFoldDB" id="A0A917Y2Q9"/>
<protein>
    <submittedName>
        <fullName evidence="2">Uncharacterized protein</fullName>
    </submittedName>
</protein>
<evidence type="ECO:0000313" key="2">
    <source>
        <dbReference type="EMBL" id="GGN65251.1"/>
    </source>
</evidence>
<proteinExistence type="predicted"/>
<evidence type="ECO:0000313" key="3">
    <source>
        <dbReference type="Proteomes" id="UP000600365"/>
    </source>
</evidence>
<sequence>MPQPSGNSSTPQPRQAAAAMTCGALKTSIDTQMIRAEPILLASRPAHSPGDPTDGRARHDQPGQRGTHMQHPDEEDHR</sequence>
<comment type="caution">
    <text evidence="2">The sequence shown here is derived from an EMBL/GenBank/DDBJ whole genome shotgun (WGS) entry which is preliminary data.</text>
</comment>
<accession>A0A917Y2Q9</accession>
<evidence type="ECO:0000256" key="1">
    <source>
        <dbReference type="SAM" id="MobiDB-lite"/>
    </source>
</evidence>
<dbReference type="Proteomes" id="UP000600365">
    <property type="component" value="Unassembled WGS sequence"/>
</dbReference>
<reference evidence="2 3" key="1">
    <citation type="journal article" date="2014" name="Int. J. Syst. Evol. Microbiol.">
        <title>Complete genome sequence of Corynebacterium casei LMG S-19264T (=DSM 44701T), isolated from a smear-ripened cheese.</title>
        <authorList>
            <consortium name="US DOE Joint Genome Institute (JGI-PGF)"/>
            <person name="Walter F."/>
            <person name="Albersmeier A."/>
            <person name="Kalinowski J."/>
            <person name="Ruckert C."/>
        </authorList>
    </citation>
    <scope>NUCLEOTIDE SEQUENCE [LARGE SCALE GENOMIC DNA]</scope>
    <source>
        <strain evidence="2 3">CGMCC 4.7111</strain>
    </source>
</reference>
<feature type="region of interest" description="Disordered" evidence="1">
    <location>
        <begin position="1"/>
        <end position="22"/>
    </location>
</feature>
<name>A0A917Y2Q9_9ACTN</name>
<dbReference type="EMBL" id="BMMM01000005">
    <property type="protein sequence ID" value="GGN65251.1"/>
    <property type="molecule type" value="Genomic_DNA"/>
</dbReference>
<gene>
    <name evidence="2" type="ORF">GCM10011579_035520</name>
</gene>
<keyword evidence="3" id="KW-1185">Reference proteome</keyword>